<dbReference type="Gene3D" id="1.25.40.10">
    <property type="entry name" value="Tetratricopeptide repeat domain"/>
    <property type="match status" value="1"/>
</dbReference>
<protein>
    <submittedName>
        <fullName evidence="1">Uncharacterized protein</fullName>
    </submittedName>
</protein>
<reference evidence="1 2" key="1">
    <citation type="submission" date="2018-04" db="EMBL/GenBank/DDBJ databases">
        <title>Genome sequencing of Flavobacterium sp. HYN0048.</title>
        <authorList>
            <person name="Yi H."/>
            <person name="Baek C."/>
        </authorList>
    </citation>
    <scope>NUCLEOTIDE SEQUENCE [LARGE SCALE GENOMIC DNA]</scope>
    <source>
        <strain evidence="1 2">HYN0048</strain>
    </source>
</reference>
<gene>
    <name evidence="1" type="ORF">HYN48_01575</name>
</gene>
<accession>A0A2S0RC95</accession>
<evidence type="ECO:0000313" key="1">
    <source>
        <dbReference type="EMBL" id="AWA28880.1"/>
    </source>
</evidence>
<keyword evidence="2" id="KW-1185">Reference proteome</keyword>
<dbReference type="KEGG" id="fmg:HYN48_01575"/>
<dbReference type="Proteomes" id="UP000244193">
    <property type="component" value="Chromosome"/>
</dbReference>
<dbReference type="EMBL" id="CP028811">
    <property type="protein sequence ID" value="AWA28880.1"/>
    <property type="molecule type" value="Genomic_DNA"/>
</dbReference>
<organism evidence="1 2">
    <name type="scientific">Flavobacterium magnum</name>
    <dbReference type="NCBI Taxonomy" id="2162713"/>
    <lineage>
        <taxon>Bacteria</taxon>
        <taxon>Pseudomonadati</taxon>
        <taxon>Bacteroidota</taxon>
        <taxon>Flavobacteriia</taxon>
        <taxon>Flavobacteriales</taxon>
        <taxon>Flavobacteriaceae</taxon>
        <taxon>Flavobacterium</taxon>
    </lineage>
</organism>
<evidence type="ECO:0000313" key="2">
    <source>
        <dbReference type="Proteomes" id="UP000244193"/>
    </source>
</evidence>
<sequence length="176" mass="20227">MRVTLSASFKIKRTVHFDAKSRIFTYWHSDSNHYIVRIKTHIMKTVLLFVLFGISAYSQKDSLAVEIDGGTINRDKLEMLLNDVTRQIDEAMDLDKKSDFLSQRGVLFLAMGNYSKSNLDFLTIIEIDKGHVPEAYYYKAITNSLLGKSDCESFRKAKSLGYETDWTNVKIFCSDL</sequence>
<dbReference type="AlphaFoldDB" id="A0A2S0RC95"/>
<dbReference type="InterPro" id="IPR011990">
    <property type="entry name" value="TPR-like_helical_dom_sf"/>
</dbReference>
<dbReference type="SUPFAM" id="SSF48452">
    <property type="entry name" value="TPR-like"/>
    <property type="match status" value="1"/>
</dbReference>
<proteinExistence type="predicted"/>
<name>A0A2S0RC95_9FLAO</name>